<reference evidence="2 3" key="1">
    <citation type="submission" date="2020-08" db="EMBL/GenBank/DDBJ databases">
        <title>Bridging the membrane lipid divide: bacteria of the FCB group superphylum have the potential to synthesize archaeal ether lipids.</title>
        <authorList>
            <person name="Villanueva L."/>
            <person name="Von Meijenfeldt F.A.B."/>
            <person name="Westbye A.B."/>
            <person name="Yadav S."/>
            <person name="Hopmans E.C."/>
            <person name="Dutilh B.E."/>
            <person name="Sinninghe Damste J.S."/>
        </authorList>
    </citation>
    <scope>NUCLEOTIDE SEQUENCE [LARGE SCALE GENOMIC DNA]</scope>
    <source>
        <strain evidence="2">NIOZ-UU27</strain>
    </source>
</reference>
<organism evidence="2 3">
    <name type="scientific">Candidatus Desulfacyla euxinica</name>
    <dbReference type="NCBI Taxonomy" id="2841693"/>
    <lineage>
        <taxon>Bacteria</taxon>
        <taxon>Deltaproteobacteria</taxon>
        <taxon>Candidatus Desulfacyla</taxon>
    </lineage>
</organism>
<dbReference type="SMART" id="SM00530">
    <property type="entry name" value="HTH_XRE"/>
    <property type="match status" value="1"/>
</dbReference>
<evidence type="ECO:0000313" key="3">
    <source>
        <dbReference type="Proteomes" id="UP000650524"/>
    </source>
</evidence>
<name>A0A8J6T2W6_9DELT</name>
<dbReference type="SUPFAM" id="SSF47413">
    <property type="entry name" value="lambda repressor-like DNA-binding domains"/>
    <property type="match status" value="1"/>
</dbReference>
<proteinExistence type="predicted"/>
<evidence type="ECO:0000259" key="1">
    <source>
        <dbReference type="PROSITE" id="PS50943"/>
    </source>
</evidence>
<dbReference type="AlphaFoldDB" id="A0A8J6T2W6"/>
<dbReference type="Gene3D" id="1.10.260.40">
    <property type="entry name" value="lambda repressor-like DNA-binding domains"/>
    <property type="match status" value="1"/>
</dbReference>
<dbReference type="GO" id="GO:0003677">
    <property type="term" value="F:DNA binding"/>
    <property type="evidence" value="ECO:0007669"/>
    <property type="project" value="InterPro"/>
</dbReference>
<dbReference type="InterPro" id="IPR010982">
    <property type="entry name" value="Lambda_DNA-bd_dom_sf"/>
</dbReference>
<dbReference type="InterPro" id="IPR001387">
    <property type="entry name" value="Cro/C1-type_HTH"/>
</dbReference>
<accession>A0A8J6T2W6</accession>
<comment type="caution">
    <text evidence="2">The sequence shown here is derived from an EMBL/GenBank/DDBJ whole genome shotgun (WGS) entry which is preliminary data.</text>
</comment>
<dbReference type="Pfam" id="PF13560">
    <property type="entry name" value="HTH_31"/>
    <property type="match status" value="1"/>
</dbReference>
<protein>
    <submittedName>
        <fullName evidence="2">Helix-turn-helix transcriptional regulator</fullName>
    </submittedName>
</protein>
<gene>
    <name evidence="2" type="ORF">H8E19_07470</name>
</gene>
<dbReference type="EMBL" id="JACNJD010000198">
    <property type="protein sequence ID" value="MBC8177230.1"/>
    <property type="molecule type" value="Genomic_DNA"/>
</dbReference>
<evidence type="ECO:0000313" key="2">
    <source>
        <dbReference type="EMBL" id="MBC8177230.1"/>
    </source>
</evidence>
<dbReference type="CDD" id="cd00093">
    <property type="entry name" value="HTH_XRE"/>
    <property type="match status" value="1"/>
</dbReference>
<dbReference type="Proteomes" id="UP000650524">
    <property type="component" value="Unassembled WGS sequence"/>
</dbReference>
<dbReference type="PROSITE" id="PS50943">
    <property type="entry name" value="HTH_CROC1"/>
    <property type="match status" value="1"/>
</dbReference>
<feature type="domain" description="HTH cro/C1-type" evidence="1">
    <location>
        <begin position="22"/>
        <end position="68"/>
    </location>
</feature>
<sequence length="72" mass="7944">MVDTLKANRRDRFKGVIYASGNKTLKEFGERIGYGPARISAIVNGKAFPSDMFQRKAAQALGLSIKELSKLL</sequence>